<keyword evidence="1" id="KW-0472">Membrane</keyword>
<reference evidence="2 3" key="1">
    <citation type="submission" date="2014-05" db="EMBL/GenBank/DDBJ databases">
        <title>Whole genome shotgun sequence of Rhizobium rhizogenes NBRC 13257.</title>
        <authorList>
            <person name="Katano-Makiyama Y."/>
            <person name="Hosoyama A."/>
            <person name="Hashimoto M."/>
            <person name="Hosoyama Y."/>
            <person name="Noguchi M."/>
            <person name="Tsuchikane K."/>
            <person name="Kimura A."/>
            <person name="Ohji S."/>
            <person name="Ichikawa N."/>
            <person name="Yamazoe A."/>
            <person name="Fujita N."/>
        </authorList>
    </citation>
    <scope>NUCLEOTIDE SEQUENCE [LARGE SCALE GENOMIC DNA]</scope>
    <source>
        <strain evidence="2 3">NBRC 13257</strain>
    </source>
</reference>
<dbReference type="EMBL" id="BAYX01000001">
    <property type="protein sequence ID" value="GAJ91035.1"/>
    <property type="molecule type" value="Genomic_DNA"/>
</dbReference>
<evidence type="ECO:0000256" key="1">
    <source>
        <dbReference type="SAM" id="Phobius"/>
    </source>
</evidence>
<dbReference type="RefSeq" id="WP_161600000.1">
    <property type="nucleotide sequence ID" value="NZ_BAYX01000001.1"/>
</dbReference>
<accession>A0AA87PW51</accession>
<keyword evidence="1" id="KW-0812">Transmembrane</keyword>
<dbReference type="AlphaFoldDB" id="A0AA87PW51"/>
<protein>
    <submittedName>
        <fullName evidence="2">Uncharacterized protein</fullName>
    </submittedName>
</protein>
<name>A0AA87PW51_RHIRH</name>
<evidence type="ECO:0000313" key="3">
    <source>
        <dbReference type="Proteomes" id="UP000026941"/>
    </source>
</evidence>
<organism evidence="2 3">
    <name type="scientific">Rhizobium rhizogenes NBRC 13257</name>
    <dbReference type="NCBI Taxonomy" id="1220581"/>
    <lineage>
        <taxon>Bacteria</taxon>
        <taxon>Pseudomonadati</taxon>
        <taxon>Pseudomonadota</taxon>
        <taxon>Alphaproteobacteria</taxon>
        <taxon>Hyphomicrobiales</taxon>
        <taxon>Rhizobiaceae</taxon>
        <taxon>Rhizobium/Agrobacterium group</taxon>
        <taxon>Rhizobium</taxon>
    </lineage>
</organism>
<proteinExistence type="predicted"/>
<feature type="transmembrane region" description="Helical" evidence="1">
    <location>
        <begin position="15"/>
        <end position="31"/>
    </location>
</feature>
<keyword evidence="1" id="KW-1133">Transmembrane helix</keyword>
<comment type="caution">
    <text evidence="2">The sequence shown here is derived from an EMBL/GenBank/DDBJ whole genome shotgun (WGS) entry which is preliminary data.</text>
</comment>
<sequence length="56" mass="6755">MNSINEITVTFGLRWWVRAVVFVGWLIYYSIPLQSWRNAFSDWLGRHVSKRGVWVR</sequence>
<dbReference type="Proteomes" id="UP000026941">
    <property type="component" value="Unassembled WGS sequence"/>
</dbReference>
<gene>
    <name evidence="2" type="ORF">RRH01S_01_05060</name>
</gene>
<evidence type="ECO:0000313" key="2">
    <source>
        <dbReference type="EMBL" id="GAJ91035.1"/>
    </source>
</evidence>